<evidence type="ECO:0000256" key="9">
    <source>
        <dbReference type="SAM" id="MobiDB-lite"/>
    </source>
</evidence>
<evidence type="ECO:0000256" key="5">
    <source>
        <dbReference type="ARBA" id="ARBA00023015"/>
    </source>
</evidence>
<keyword evidence="11" id="KW-0282">Flagellum</keyword>
<organism evidence="11 12">
    <name type="scientific">Candidatus Lambdaproteobacteria bacterium RIFOXYD2_FULL_50_16</name>
    <dbReference type="NCBI Taxonomy" id="1817772"/>
    <lineage>
        <taxon>Bacteria</taxon>
        <taxon>Pseudomonadati</taxon>
        <taxon>Pseudomonadota</taxon>
        <taxon>Candidatus Lambdaproteobacteria</taxon>
    </lineage>
</organism>
<comment type="function">
    <text evidence="7">Responsible for the coupling of flagellin expression to flagellar assembly by preventing expression of the flagellin genes when a component of the middle class of proteins is defective. It negatively regulates flagellar genes by inhibiting the activity of FliA by directly binding to FliA.</text>
</comment>
<dbReference type="Proteomes" id="UP000178449">
    <property type="component" value="Unassembled WGS sequence"/>
</dbReference>
<evidence type="ECO:0000259" key="10">
    <source>
        <dbReference type="Pfam" id="PF04316"/>
    </source>
</evidence>
<name>A0A1F6GAZ0_9PROT</name>
<dbReference type="Pfam" id="PF04316">
    <property type="entry name" value="FlgM"/>
    <property type="match status" value="1"/>
</dbReference>
<evidence type="ECO:0000256" key="3">
    <source>
        <dbReference type="ARBA" id="ARBA00022491"/>
    </source>
</evidence>
<dbReference type="NCBIfam" id="TIGR03824">
    <property type="entry name" value="FlgM_jcvi"/>
    <property type="match status" value="1"/>
</dbReference>
<reference evidence="11 12" key="1">
    <citation type="journal article" date="2016" name="Nat. Commun.">
        <title>Thousands of microbial genomes shed light on interconnected biogeochemical processes in an aquifer system.</title>
        <authorList>
            <person name="Anantharaman K."/>
            <person name="Brown C.T."/>
            <person name="Hug L.A."/>
            <person name="Sharon I."/>
            <person name="Castelle C.J."/>
            <person name="Probst A.J."/>
            <person name="Thomas B.C."/>
            <person name="Singh A."/>
            <person name="Wilkins M.J."/>
            <person name="Karaoz U."/>
            <person name="Brodie E.L."/>
            <person name="Williams K.H."/>
            <person name="Hubbard S.S."/>
            <person name="Banfield J.F."/>
        </authorList>
    </citation>
    <scope>NUCLEOTIDE SEQUENCE [LARGE SCALE GENOMIC DNA]</scope>
</reference>
<keyword evidence="11" id="KW-0966">Cell projection</keyword>
<dbReference type="SUPFAM" id="SSF101498">
    <property type="entry name" value="Anti-sigma factor FlgM"/>
    <property type="match status" value="1"/>
</dbReference>
<dbReference type="InterPro" id="IPR031316">
    <property type="entry name" value="FlgM_C"/>
</dbReference>
<comment type="caution">
    <text evidence="11">The sequence shown here is derived from an EMBL/GenBank/DDBJ whole genome shotgun (WGS) entry which is preliminary data.</text>
</comment>
<evidence type="ECO:0000256" key="4">
    <source>
        <dbReference type="ARBA" id="ARBA00022795"/>
    </source>
</evidence>
<sequence>MKINGQYPKPTAGDRNVQGATTNEAKKASSPVIQAPQQKSIHPELTLNKVRAKIEAEPDINQAKVDAIKAKIAKGEYKVDAKLLAANLIKGSLLEDQ</sequence>
<proteinExistence type="inferred from homology"/>
<dbReference type="InterPro" id="IPR007412">
    <property type="entry name" value="FlgM"/>
</dbReference>
<dbReference type="GO" id="GO:0044781">
    <property type="term" value="P:bacterial-type flagellum organization"/>
    <property type="evidence" value="ECO:0007669"/>
    <property type="project" value="UniProtKB-KW"/>
</dbReference>
<dbReference type="InterPro" id="IPR035890">
    <property type="entry name" value="Anti-sigma-28_factor_FlgM_sf"/>
</dbReference>
<dbReference type="GO" id="GO:0045892">
    <property type="term" value="P:negative regulation of DNA-templated transcription"/>
    <property type="evidence" value="ECO:0007669"/>
    <property type="project" value="InterPro"/>
</dbReference>
<evidence type="ECO:0000256" key="7">
    <source>
        <dbReference type="ARBA" id="ARBA00024739"/>
    </source>
</evidence>
<dbReference type="EMBL" id="MFNE01000026">
    <property type="protein sequence ID" value="OGG95274.1"/>
    <property type="molecule type" value="Genomic_DNA"/>
</dbReference>
<evidence type="ECO:0000256" key="6">
    <source>
        <dbReference type="ARBA" id="ARBA00023163"/>
    </source>
</evidence>
<evidence type="ECO:0000313" key="11">
    <source>
        <dbReference type="EMBL" id="OGG95274.1"/>
    </source>
</evidence>
<keyword evidence="11" id="KW-0969">Cilium</keyword>
<feature type="domain" description="Anti-sigma-28 factor FlgM C-terminal" evidence="10">
    <location>
        <begin position="47"/>
        <end position="89"/>
    </location>
</feature>
<keyword evidence="5" id="KW-0805">Transcription regulation</keyword>
<keyword evidence="3" id="KW-0678">Repressor</keyword>
<dbReference type="STRING" id="1817772.A2527_08880"/>
<evidence type="ECO:0000256" key="8">
    <source>
        <dbReference type="ARBA" id="ARBA00030117"/>
    </source>
</evidence>
<protein>
    <recommendedName>
        <fullName evidence="2">Negative regulator of flagellin synthesis</fullName>
    </recommendedName>
    <alternativeName>
        <fullName evidence="8">Anti-sigma-28 factor</fullName>
    </alternativeName>
</protein>
<keyword evidence="4" id="KW-1005">Bacterial flagellum biogenesis</keyword>
<comment type="similarity">
    <text evidence="1">Belongs to the FlgM family.</text>
</comment>
<keyword evidence="6" id="KW-0804">Transcription</keyword>
<feature type="region of interest" description="Disordered" evidence="9">
    <location>
        <begin position="1"/>
        <end position="40"/>
    </location>
</feature>
<dbReference type="AlphaFoldDB" id="A0A1F6GAZ0"/>
<evidence type="ECO:0000256" key="2">
    <source>
        <dbReference type="ARBA" id="ARBA00017823"/>
    </source>
</evidence>
<evidence type="ECO:0000256" key="1">
    <source>
        <dbReference type="ARBA" id="ARBA00005322"/>
    </source>
</evidence>
<evidence type="ECO:0000313" key="12">
    <source>
        <dbReference type="Proteomes" id="UP000178449"/>
    </source>
</evidence>
<feature type="compositionally biased region" description="Polar residues" evidence="9">
    <location>
        <begin position="31"/>
        <end position="40"/>
    </location>
</feature>
<gene>
    <name evidence="11" type="ORF">A2527_08880</name>
</gene>
<accession>A0A1F6GAZ0</accession>